<dbReference type="PANTHER" id="PTHR21137">
    <property type="entry name" value="ODORANT RECEPTOR"/>
    <property type="match status" value="1"/>
</dbReference>
<dbReference type="VEuPathDB" id="VectorBase:MDOMA2_009295"/>
<organism evidence="12">
    <name type="scientific">Musca domestica</name>
    <name type="common">House fly</name>
    <dbReference type="NCBI Taxonomy" id="7370"/>
    <lineage>
        <taxon>Eukaryota</taxon>
        <taxon>Metazoa</taxon>
        <taxon>Ecdysozoa</taxon>
        <taxon>Arthropoda</taxon>
        <taxon>Hexapoda</taxon>
        <taxon>Insecta</taxon>
        <taxon>Pterygota</taxon>
        <taxon>Neoptera</taxon>
        <taxon>Endopterygota</taxon>
        <taxon>Diptera</taxon>
        <taxon>Brachycera</taxon>
        <taxon>Muscomorpha</taxon>
        <taxon>Muscoidea</taxon>
        <taxon>Muscidae</taxon>
        <taxon>Musca</taxon>
    </lineage>
</organism>
<dbReference type="RefSeq" id="XP_005179301.1">
    <property type="nucleotide sequence ID" value="XM_005179244.2"/>
</dbReference>
<evidence type="ECO:0000256" key="5">
    <source>
        <dbReference type="ARBA" id="ARBA00022725"/>
    </source>
</evidence>
<evidence type="ECO:0000256" key="7">
    <source>
        <dbReference type="ARBA" id="ARBA00023136"/>
    </source>
</evidence>
<dbReference type="OrthoDB" id="6614360at2759"/>
<evidence type="ECO:0000313" key="14">
    <source>
        <dbReference type="RefSeq" id="XP_005179301.1"/>
    </source>
</evidence>
<comment type="caution">
    <text evidence="11">Lacks conserved residue(s) required for the propagation of feature annotation.</text>
</comment>
<evidence type="ECO:0000256" key="11">
    <source>
        <dbReference type="RuleBase" id="RU351113"/>
    </source>
</evidence>
<evidence type="ECO:0000256" key="6">
    <source>
        <dbReference type="ARBA" id="ARBA00022989"/>
    </source>
</evidence>
<reference evidence="12" key="1">
    <citation type="submission" date="2020-05" db="UniProtKB">
        <authorList>
            <consortium name="EnsemblMetazoa"/>
        </authorList>
    </citation>
    <scope>IDENTIFICATION</scope>
    <source>
        <strain evidence="12">Aabys</strain>
    </source>
</reference>
<feature type="transmembrane region" description="Helical" evidence="11">
    <location>
        <begin position="157"/>
        <end position="185"/>
    </location>
</feature>
<dbReference type="PANTHER" id="PTHR21137:SF44">
    <property type="entry name" value="ODORANT RECEPTOR 13A-RELATED"/>
    <property type="match status" value="1"/>
</dbReference>
<evidence type="ECO:0000256" key="4">
    <source>
        <dbReference type="ARBA" id="ARBA00022692"/>
    </source>
</evidence>
<name>A0A1I8MTF1_MUSDO</name>
<dbReference type="AlphaFoldDB" id="A0A1I8MTF1"/>
<evidence type="ECO:0000256" key="3">
    <source>
        <dbReference type="ARBA" id="ARBA00022606"/>
    </source>
</evidence>
<reference evidence="14" key="2">
    <citation type="submission" date="2025-04" db="UniProtKB">
        <authorList>
            <consortium name="RefSeq"/>
        </authorList>
    </citation>
    <scope>IDENTIFICATION</scope>
    <source>
        <strain evidence="14">Aabys</strain>
    </source>
</reference>
<dbReference type="InterPro" id="IPR004117">
    <property type="entry name" value="7tm6_olfct_rcpt"/>
</dbReference>
<evidence type="ECO:0000256" key="1">
    <source>
        <dbReference type="ARBA" id="ARBA00004651"/>
    </source>
</evidence>
<comment type="similarity">
    <text evidence="11">Belongs to the insect chemoreceptor superfamily. Heteromeric odorant receptor channel (TC 1.A.69) family.</text>
</comment>
<dbReference type="VEuPathDB" id="VectorBase:MDOA008272"/>
<dbReference type="EnsemblMetazoa" id="MDOA008272-RA">
    <property type="protein sequence ID" value="MDOA008272-PA"/>
    <property type="gene ID" value="MDOA008272"/>
</dbReference>
<keyword evidence="8 11" id="KW-0675">Receptor</keyword>
<keyword evidence="6 11" id="KW-1133">Transmembrane helix</keyword>
<dbReference type="GO" id="GO:0005886">
    <property type="term" value="C:plasma membrane"/>
    <property type="evidence" value="ECO:0007669"/>
    <property type="project" value="UniProtKB-SubCell"/>
</dbReference>
<dbReference type="GO" id="GO:0004984">
    <property type="term" value="F:olfactory receptor activity"/>
    <property type="evidence" value="ECO:0007669"/>
    <property type="project" value="InterPro"/>
</dbReference>
<evidence type="ECO:0000313" key="13">
    <source>
        <dbReference type="Proteomes" id="UP001652621"/>
    </source>
</evidence>
<proteinExistence type="inferred from homology"/>
<dbReference type="eggNOG" id="ENOG502T8B6">
    <property type="taxonomic scope" value="Eukaryota"/>
</dbReference>
<dbReference type="GO" id="GO:0005549">
    <property type="term" value="F:odorant binding"/>
    <property type="evidence" value="ECO:0007669"/>
    <property type="project" value="InterPro"/>
</dbReference>
<evidence type="ECO:0000256" key="2">
    <source>
        <dbReference type="ARBA" id="ARBA00022475"/>
    </source>
</evidence>
<dbReference type="GO" id="GO:0007165">
    <property type="term" value="P:signal transduction"/>
    <property type="evidence" value="ECO:0007669"/>
    <property type="project" value="UniProtKB-KW"/>
</dbReference>
<sequence length="354" mass="41030">MTIEPRKFSKYLKITITLNQILIIVLQIIYNLTTQDEGVDVLTNIIYINYNVVALGKLLSMYYRRQTLAKVLEILDGIYPTQRIEEKYNLNSYFRYYSRIETFIWSFYRLVGPVYVTLPLVQSLKSIWTLGKFTLILPLSLWKMGDPLDNDWWLTYLFYYLIGAFSSISSGMTITGCDLCLYSLITQLCMHYDLLSQRIMELQPAAGEENATKRLGILTRQHLIVTNVANEINIFSVMSSSFTLCLVAYQMLDDVSIFTIVKAFILLLYESKQVIITCYIGQKLKECSSLVNASLYAHSWYDGSTRYRRRVLYMLLCTMQPFVLNFMGIADITVITLKEVYGNAYRLFTVFKSA</sequence>
<feature type="transmembrane region" description="Helical" evidence="11">
    <location>
        <begin position="311"/>
        <end position="337"/>
    </location>
</feature>
<keyword evidence="7 11" id="KW-0472">Membrane</keyword>
<dbReference type="Pfam" id="PF02949">
    <property type="entry name" value="7tm_6"/>
    <property type="match status" value="1"/>
</dbReference>
<keyword evidence="13" id="KW-1185">Reference proteome</keyword>
<comment type="subcellular location">
    <subcellularLocation>
        <location evidence="1 11">Cell membrane</location>
        <topology evidence="1 11">Multi-pass membrane protein</topology>
    </subcellularLocation>
</comment>
<keyword evidence="4 11" id="KW-0812">Transmembrane</keyword>
<evidence type="ECO:0000256" key="10">
    <source>
        <dbReference type="ARBA" id="ARBA00038679"/>
    </source>
</evidence>
<feature type="transmembrane region" description="Helical" evidence="11">
    <location>
        <begin position="45"/>
        <end position="63"/>
    </location>
</feature>
<accession>A0A1I8MTF1</accession>
<comment type="subunit">
    <text evidence="10">Interacts with Orco. Complexes exist early in the endomembrane system in olfactory sensory neurons (OSNs), coupling these complexes to the conserved ciliary trafficking pathway.</text>
</comment>
<dbReference type="KEGG" id="mde:101895068"/>
<keyword evidence="5 11" id="KW-0552">Olfaction</keyword>
<dbReference type="Proteomes" id="UP001652621">
    <property type="component" value="Unplaced"/>
</dbReference>
<keyword evidence="2" id="KW-1003">Cell membrane</keyword>
<evidence type="ECO:0000313" key="12">
    <source>
        <dbReference type="EnsemblMetazoa" id="MDOA008272-PA"/>
    </source>
</evidence>
<gene>
    <name evidence="12" type="primary">101895068</name>
    <name evidence="14" type="synonym">LOC101895068</name>
</gene>
<dbReference type="GeneID" id="101895068"/>
<evidence type="ECO:0000256" key="8">
    <source>
        <dbReference type="ARBA" id="ARBA00023170"/>
    </source>
</evidence>
<feature type="transmembrane region" description="Helical" evidence="11">
    <location>
        <begin position="12"/>
        <end position="33"/>
    </location>
</feature>
<keyword evidence="3 11" id="KW-0716">Sensory transduction</keyword>
<evidence type="ECO:0000256" key="9">
    <source>
        <dbReference type="ARBA" id="ARBA00023224"/>
    </source>
</evidence>
<protein>
    <recommendedName>
        <fullName evidence="11">Odorant receptor</fullName>
    </recommendedName>
</protein>
<keyword evidence="9 11" id="KW-0807">Transducer</keyword>